<dbReference type="GO" id="GO:0008564">
    <property type="term" value="F:protein-exporting ATPase activity"/>
    <property type="evidence" value="ECO:0007669"/>
    <property type="project" value="UniProtKB-EC"/>
</dbReference>
<dbReference type="EMBL" id="SMCR01000004">
    <property type="protein sequence ID" value="TCV96665.1"/>
    <property type="molecule type" value="Genomic_DNA"/>
</dbReference>
<dbReference type="InterPro" id="IPR027417">
    <property type="entry name" value="P-loop_NTPase"/>
</dbReference>
<dbReference type="SUPFAM" id="SSF52540">
    <property type="entry name" value="P-loop containing nucleoside triphosphate hydrolases"/>
    <property type="match status" value="1"/>
</dbReference>
<dbReference type="SMART" id="SM00382">
    <property type="entry name" value="AAA"/>
    <property type="match status" value="1"/>
</dbReference>
<evidence type="ECO:0000256" key="6">
    <source>
        <dbReference type="ARBA" id="ARBA00022927"/>
    </source>
</evidence>
<evidence type="ECO:0000256" key="2">
    <source>
        <dbReference type="ARBA" id="ARBA00022448"/>
    </source>
</evidence>
<evidence type="ECO:0000256" key="3">
    <source>
        <dbReference type="ARBA" id="ARBA00022490"/>
    </source>
</evidence>
<dbReference type="InterPro" id="IPR020003">
    <property type="entry name" value="ATPase_a/bsu_AS"/>
</dbReference>
<dbReference type="Pfam" id="PF18269">
    <property type="entry name" value="T3SS_ATPase_C"/>
    <property type="match status" value="1"/>
</dbReference>
<evidence type="ECO:0000256" key="4">
    <source>
        <dbReference type="ARBA" id="ARBA00022741"/>
    </source>
</evidence>
<dbReference type="NCBIfam" id="TIGR01026">
    <property type="entry name" value="fliI_yscN"/>
    <property type="match status" value="1"/>
</dbReference>
<dbReference type="GO" id="GO:0005737">
    <property type="term" value="C:cytoplasm"/>
    <property type="evidence" value="ECO:0007669"/>
    <property type="project" value="UniProtKB-SubCell"/>
</dbReference>
<keyword evidence="12" id="KW-1185">Reference proteome</keyword>
<dbReference type="OrthoDB" id="9148544at2"/>
<organism evidence="11 12">
    <name type="scientific">Biostraticola tofi</name>
    <dbReference type="NCBI Taxonomy" id="466109"/>
    <lineage>
        <taxon>Bacteria</taxon>
        <taxon>Pseudomonadati</taxon>
        <taxon>Pseudomonadota</taxon>
        <taxon>Gammaproteobacteria</taxon>
        <taxon>Enterobacterales</taxon>
        <taxon>Bruguierivoracaceae</taxon>
        <taxon>Biostraticola</taxon>
    </lineage>
</organism>
<dbReference type="PROSITE" id="PS00152">
    <property type="entry name" value="ATPASE_ALPHA_BETA"/>
    <property type="match status" value="1"/>
</dbReference>
<feature type="domain" description="AAA+ ATPase" evidence="10">
    <location>
        <begin position="152"/>
        <end position="333"/>
    </location>
</feature>
<dbReference type="InterPro" id="IPR040627">
    <property type="entry name" value="T3SS_ATPase_C"/>
</dbReference>
<proteinExistence type="predicted"/>
<keyword evidence="2" id="KW-0813">Transport</keyword>
<dbReference type="Proteomes" id="UP000295719">
    <property type="component" value="Unassembled WGS sequence"/>
</dbReference>
<dbReference type="GO" id="GO:0016887">
    <property type="term" value="F:ATP hydrolysis activity"/>
    <property type="evidence" value="ECO:0007669"/>
    <property type="project" value="InterPro"/>
</dbReference>
<dbReference type="InterPro" id="IPR005714">
    <property type="entry name" value="ATPase_T3SS_FliI/YscN"/>
</dbReference>
<evidence type="ECO:0000256" key="9">
    <source>
        <dbReference type="ARBA" id="ARBA00034006"/>
    </source>
</evidence>
<name>A0A4R3YUA9_9GAMM</name>
<dbReference type="EC" id="7.4.2.8" evidence="8"/>
<gene>
    <name evidence="11" type="ORF">EDC52_104105</name>
</gene>
<dbReference type="AlphaFoldDB" id="A0A4R3YUA9"/>
<dbReference type="GO" id="GO:0046933">
    <property type="term" value="F:proton-transporting ATP synthase activity, rotational mechanism"/>
    <property type="evidence" value="ECO:0007669"/>
    <property type="project" value="TreeGrafter"/>
</dbReference>
<evidence type="ECO:0000256" key="5">
    <source>
        <dbReference type="ARBA" id="ARBA00022840"/>
    </source>
</evidence>
<keyword evidence="3" id="KW-0963">Cytoplasm</keyword>
<dbReference type="InterPro" id="IPR003593">
    <property type="entry name" value="AAA+_ATPase"/>
</dbReference>
<accession>A0A4R3YUA9</accession>
<keyword evidence="6" id="KW-0653">Protein transport</keyword>
<evidence type="ECO:0000313" key="12">
    <source>
        <dbReference type="Proteomes" id="UP000295719"/>
    </source>
</evidence>
<dbReference type="Gene3D" id="3.40.50.12240">
    <property type="match status" value="1"/>
</dbReference>
<evidence type="ECO:0000313" key="11">
    <source>
        <dbReference type="EMBL" id="TCV96665.1"/>
    </source>
</evidence>
<dbReference type="CDD" id="cd01426">
    <property type="entry name" value="ATP-synt_F1_V1_A1_AB_FliI_N"/>
    <property type="match status" value="1"/>
</dbReference>
<comment type="subcellular location">
    <subcellularLocation>
        <location evidence="1">Cytoplasm</location>
    </subcellularLocation>
</comment>
<dbReference type="PANTHER" id="PTHR15184">
    <property type="entry name" value="ATP SYNTHASE"/>
    <property type="match status" value="1"/>
</dbReference>
<dbReference type="Pfam" id="PF00006">
    <property type="entry name" value="ATP-synt_ab"/>
    <property type="match status" value="1"/>
</dbReference>
<evidence type="ECO:0000256" key="7">
    <source>
        <dbReference type="ARBA" id="ARBA00022967"/>
    </source>
</evidence>
<comment type="caution">
    <text evidence="11">The sequence shown here is derived from an EMBL/GenBank/DDBJ whole genome shotgun (WGS) entry which is preliminary data.</text>
</comment>
<keyword evidence="7" id="KW-1278">Translocase</keyword>
<dbReference type="GO" id="GO:0005524">
    <property type="term" value="F:ATP binding"/>
    <property type="evidence" value="ECO:0007669"/>
    <property type="project" value="UniProtKB-KW"/>
</dbReference>
<dbReference type="InterPro" id="IPR050053">
    <property type="entry name" value="ATPase_alpha/beta_chains"/>
</dbReference>
<protein>
    <recommendedName>
        <fullName evidence="8">protein-secreting ATPase</fullName>
        <ecNumber evidence="8">7.4.2.8</ecNumber>
    </recommendedName>
</protein>
<evidence type="ECO:0000256" key="8">
    <source>
        <dbReference type="ARBA" id="ARBA00024382"/>
    </source>
</evidence>
<dbReference type="InterPro" id="IPR000194">
    <property type="entry name" value="ATPase_F1/V1/A1_a/bsu_nucl-bd"/>
</dbReference>
<evidence type="ECO:0000256" key="1">
    <source>
        <dbReference type="ARBA" id="ARBA00004496"/>
    </source>
</evidence>
<keyword evidence="4" id="KW-0547">Nucleotide-binding</keyword>
<sequence>MKSLRLLTRQAMPLRLAGPIIEAALPDVQIGEICEIRRDWRSSEVIARAQVLGFNQHLTVLSLIGSSQGLSRNVLLHPTGKTLMIDLSNDITGTVMNPAGDIIERLVPEPFRSRTETRSIDNAAPSYLQRAVIDAPLVTGIRAIDSMLTCGIGQRIGIFASAGCGKTVLMHLLIQQTQADIFVIGLIGERGREVTEFISALRQSGRENRCVVVYATSDYSSLERCNAALVATTIAEYYRDQGKTVVLFIDSITRYARALRDVALSSGEPPARRGYPASVFDAMPRILERPGNMHNGSITAFYTILLESDDEPDPIADEIRSILDGHIYLSRKLAARNHYPAIDILRSISRVAGQVTTEHHRAMAGEIRALLVKLEELQIFLDLGEYKEGENTQNDRVIAQRKPLEELLIQGAGELSSFEETLGLMHGLVDAR</sequence>
<dbReference type="FunFam" id="3.40.50.12240:FF:000002">
    <property type="entry name" value="Flagellum-specific ATP synthase FliI"/>
    <property type="match status" value="1"/>
</dbReference>
<dbReference type="PANTHER" id="PTHR15184:SF9">
    <property type="entry name" value="SPI-1 TYPE 3 SECRETION SYSTEM ATPASE"/>
    <property type="match status" value="1"/>
</dbReference>
<dbReference type="RefSeq" id="WP_131865249.1">
    <property type="nucleotide sequence ID" value="NZ_SMCR01000004.1"/>
</dbReference>
<comment type="catalytic activity">
    <reaction evidence="9">
        <text>ATP + H2O + cellular proteinSide 1 = ADP + phosphate + cellular proteinSide 2.</text>
        <dbReference type="EC" id="7.4.2.8"/>
    </reaction>
</comment>
<dbReference type="CDD" id="cd01136">
    <property type="entry name" value="ATPase_flagellum-secretory_path_III"/>
    <property type="match status" value="1"/>
</dbReference>
<keyword evidence="5" id="KW-0067">ATP-binding</keyword>
<reference evidence="11 12" key="1">
    <citation type="submission" date="2019-03" db="EMBL/GenBank/DDBJ databases">
        <title>Genomic Encyclopedia of Type Strains, Phase IV (KMG-IV): sequencing the most valuable type-strain genomes for metagenomic binning, comparative biology and taxonomic classification.</title>
        <authorList>
            <person name="Goeker M."/>
        </authorList>
    </citation>
    <scope>NUCLEOTIDE SEQUENCE [LARGE SCALE GENOMIC DNA]</scope>
    <source>
        <strain evidence="11 12">DSM 19580</strain>
    </source>
</reference>
<dbReference type="GO" id="GO:0030254">
    <property type="term" value="P:protein secretion by the type III secretion system"/>
    <property type="evidence" value="ECO:0007669"/>
    <property type="project" value="InterPro"/>
</dbReference>
<dbReference type="GO" id="GO:0030257">
    <property type="term" value="C:type III protein secretion system complex"/>
    <property type="evidence" value="ECO:0007669"/>
    <property type="project" value="InterPro"/>
</dbReference>
<dbReference type="NCBIfam" id="NF006012">
    <property type="entry name" value="PRK08149.1"/>
    <property type="match status" value="1"/>
</dbReference>
<evidence type="ECO:0000259" key="10">
    <source>
        <dbReference type="SMART" id="SM00382"/>
    </source>
</evidence>